<keyword evidence="1" id="KW-0175">Coiled coil</keyword>
<sequence>MAQPAVVAAEDPEHSNEYGDEGFESDVPRSRPSRDDRESSEKRVEESAVLGLDTGLDDADLQISASSSDAGTAGKTSAPLARQTGSELAQGEQELNKTQTQRLVDGENGIDEEGKGVAFGNAQESRTEGIDNREGSETGLKERDLPFRVPTDSDGDDDDGAREYPSLDMNLDNAVFSLDDDRDPSPEKFLGRTGSVEFSSNDLFSPQPFGAPEKEELHVGDEVQLEQELPHKPHGDRCKTRGRKKESDIRGARSRTFKPRYRSQENDGRTRLRASSQSRADAGGAASIRRQRQERLIQQLTRDNGVLQRKVAGYQLALQLSADEDDFSTSPSFSTAMQLQQAAPPAFPRGGGTPAPSPRVARGWTHQNPPPPGRISPVERNLSYTTLVRQLDMGGRRARTLKRENEALGARVNELESGAVLRATQSRLSERDEEIVALREELSVMNRLARAQDRKFEGCHGYALARRLWLTEEELRTARSTISTLGAEAKGELEAARVEIDGLKEDKAVLTQALETKAREIRMQLLQVNRLKREIQHLSAGAIKLEEASCVVAAASLPLRARGISSAAAGAGGTSASAVTKLHEGRAKSAVYSRPGAGGGGASMNLLDRSQPPPRSDRRLRSEREPWGARARLSGQFSPMGWDRDWGGEGAVTAPTAGTGTPDAAGEATATGAPPAAAAVAGEVVSGAFGRALSGLQADEAAKSADRGDGGVGVKLDSIEGKQEEVVAKPEKVEDIAAVAAAAAAGGEATHLHPCPLAGLMDMSELPLRSHRRSYYNEDDGKRQHLGLGPYWGGSDW</sequence>
<evidence type="ECO:0000313" key="3">
    <source>
        <dbReference type="EMBL" id="CBJ48379.1"/>
    </source>
</evidence>
<feature type="region of interest" description="Disordered" evidence="2">
    <location>
        <begin position="1"/>
        <end position="290"/>
    </location>
</feature>
<dbReference type="AlphaFoldDB" id="D7FQ47"/>
<keyword evidence="4" id="KW-1185">Reference proteome</keyword>
<feature type="compositionally biased region" description="Low complexity" evidence="2">
    <location>
        <begin position="651"/>
        <end position="670"/>
    </location>
</feature>
<dbReference type="OrthoDB" id="10402801at2759"/>
<accession>D7FQ47</accession>
<evidence type="ECO:0000313" key="4">
    <source>
        <dbReference type="Proteomes" id="UP000002630"/>
    </source>
</evidence>
<feature type="compositionally biased region" description="Basic and acidic residues" evidence="2">
    <location>
        <begin position="615"/>
        <end position="627"/>
    </location>
</feature>
<feature type="compositionally biased region" description="Basic and acidic residues" evidence="2">
    <location>
        <begin position="212"/>
        <end position="221"/>
    </location>
</feature>
<gene>
    <name evidence="3" type="ORF">Esi_0002_0153</name>
</gene>
<name>D7FQ47_ECTSI</name>
<feature type="compositionally biased region" description="Basic residues" evidence="2">
    <location>
        <begin position="252"/>
        <end position="261"/>
    </location>
</feature>
<evidence type="ECO:0000256" key="2">
    <source>
        <dbReference type="SAM" id="MobiDB-lite"/>
    </source>
</evidence>
<feature type="coiled-coil region" evidence="1">
    <location>
        <begin position="398"/>
        <end position="441"/>
    </location>
</feature>
<feature type="compositionally biased region" description="Basic and acidic residues" evidence="2">
    <location>
        <begin position="26"/>
        <end position="46"/>
    </location>
</feature>
<feature type="region of interest" description="Disordered" evidence="2">
    <location>
        <begin position="340"/>
        <end position="378"/>
    </location>
</feature>
<proteinExistence type="predicted"/>
<dbReference type="EMBL" id="FN648375">
    <property type="protein sequence ID" value="CBJ48379.1"/>
    <property type="molecule type" value="Genomic_DNA"/>
</dbReference>
<evidence type="ECO:0000256" key="1">
    <source>
        <dbReference type="SAM" id="Coils"/>
    </source>
</evidence>
<reference evidence="3 4" key="1">
    <citation type="journal article" date="2010" name="Nature">
        <title>The Ectocarpus genome and the independent evolution of multicellularity in brown algae.</title>
        <authorList>
            <person name="Cock J.M."/>
            <person name="Sterck L."/>
            <person name="Rouze P."/>
            <person name="Scornet D."/>
            <person name="Allen A.E."/>
            <person name="Amoutzias G."/>
            <person name="Anthouard V."/>
            <person name="Artiguenave F."/>
            <person name="Aury J.M."/>
            <person name="Badger J.H."/>
            <person name="Beszteri B."/>
            <person name="Billiau K."/>
            <person name="Bonnet E."/>
            <person name="Bothwell J.H."/>
            <person name="Bowler C."/>
            <person name="Boyen C."/>
            <person name="Brownlee C."/>
            <person name="Carrano C.J."/>
            <person name="Charrier B."/>
            <person name="Cho G.Y."/>
            <person name="Coelho S.M."/>
            <person name="Collen J."/>
            <person name="Corre E."/>
            <person name="Da Silva C."/>
            <person name="Delage L."/>
            <person name="Delaroque N."/>
            <person name="Dittami S.M."/>
            <person name="Doulbeau S."/>
            <person name="Elias M."/>
            <person name="Farnham G."/>
            <person name="Gachon C.M."/>
            <person name="Gschloessl B."/>
            <person name="Heesch S."/>
            <person name="Jabbari K."/>
            <person name="Jubin C."/>
            <person name="Kawai H."/>
            <person name="Kimura K."/>
            <person name="Kloareg B."/>
            <person name="Kupper F.C."/>
            <person name="Lang D."/>
            <person name="Le Bail A."/>
            <person name="Leblanc C."/>
            <person name="Lerouge P."/>
            <person name="Lohr M."/>
            <person name="Lopez P.J."/>
            <person name="Martens C."/>
            <person name="Maumus F."/>
            <person name="Michel G."/>
            <person name="Miranda-Saavedra D."/>
            <person name="Morales J."/>
            <person name="Moreau H."/>
            <person name="Motomura T."/>
            <person name="Nagasato C."/>
            <person name="Napoli C.A."/>
            <person name="Nelson D.R."/>
            <person name="Nyvall-Collen P."/>
            <person name="Peters A.F."/>
            <person name="Pommier C."/>
            <person name="Potin P."/>
            <person name="Poulain J."/>
            <person name="Quesneville H."/>
            <person name="Read B."/>
            <person name="Rensing S.A."/>
            <person name="Ritter A."/>
            <person name="Rousvoal S."/>
            <person name="Samanta M."/>
            <person name="Samson G."/>
            <person name="Schroeder D.C."/>
            <person name="Segurens B."/>
            <person name="Strittmatter M."/>
            <person name="Tonon T."/>
            <person name="Tregear J.W."/>
            <person name="Valentin K."/>
            <person name="von Dassow P."/>
            <person name="Yamagishi T."/>
            <person name="Van de Peer Y."/>
            <person name="Wincker P."/>
        </authorList>
    </citation>
    <scope>NUCLEOTIDE SEQUENCE [LARGE SCALE GENOMIC DNA]</scope>
    <source>
        <strain evidence="4">Ec32 / CCAP1310/4</strain>
    </source>
</reference>
<dbReference type="Proteomes" id="UP000002630">
    <property type="component" value="Linkage Group LG02"/>
</dbReference>
<feature type="compositionally biased region" description="Basic and acidic residues" evidence="2">
    <location>
        <begin position="125"/>
        <end position="146"/>
    </location>
</feature>
<feature type="coiled-coil region" evidence="1">
    <location>
        <begin position="486"/>
        <end position="548"/>
    </location>
</feature>
<feature type="region of interest" description="Disordered" evidence="2">
    <location>
        <begin position="585"/>
        <end position="670"/>
    </location>
</feature>
<feature type="compositionally biased region" description="Basic and acidic residues" evidence="2">
    <location>
        <begin position="228"/>
        <end position="251"/>
    </location>
</feature>
<dbReference type="InParanoid" id="D7FQ47"/>
<protein>
    <submittedName>
        <fullName evidence="3">Uncharacterized protein</fullName>
    </submittedName>
</protein>
<dbReference type="EMBL" id="FN649727">
    <property type="protein sequence ID" value="CBJ48379.1"/>
    <property type="molecule type" value="Genomic_DNA"/>
</dbReference>
<organism evidence="3 4">
    <name type="scientific">Ectocarpus siliculosus</name>
    <name type="common">Brown alga</name>
    <name type="synonym">Conferva siliculosa</name>
    <dbReference type="NCBI Taxonomy" id="2880"/>
    <lineage>
        <taxon>Eukaryota</taxon>
        <taxon>Sar</taxon>
        <taxon>Stramenopiles</taxon>
        <taxon>Ochrophyta</taxon>
        <taxon>PX clade</taxon>
        <taxon>Phaeophyceae</taxon>
        <taxon>Ectocarpales</taxon>
        <taxon>Ectocarpaceae</taxon>
        <taxon>Ectocarpus</taxon>
    </lineage>
</organism>